<dbReference type="SUPFAM" id="SSF103473">
    <property type="entry name" value="MFS general substrate transporter"/>
    <property type="match status" value="1"/>
</dbReference>
<feature type="transmembrane region" description="Helical" evidence="1">
    <location>
        <begin position="159"/>
        <end position="179"/>
    </location>
</feature>
<sequence length="310" mass="33059">MATSLFGLAGVGSWYFASIGAYAPLLIARIVAGGGYILLWNAGLNAFGEFENRATSMSLFAASGPFGFAVGQLTAPLLAVGAGWSSPFLVYPALMIVPGLTLLSTTVPNSKNPDTPRFDEVHRLLANGPLLLICVMGFVSYSLYLFVNTWLPSYLDTELGYTVVQSGALVAVFPLLGAFSRVSGGVIADRLFGGRRRPILLCSFLVSGPLVASFLVVRRMALLLVVLFVTGYLIQLSIGLFYSYVPELVDARFVTAAIAFLSAIGLSGAFLTPIVASLLVQHFDRYTIAFAYAICLAALGTILVVMFNEH</sequence>
<keyword evidence="1" id="KW-0812">Transmembrane</keyword>
<evidence type="ECO:0000259" key="2">
    <source>
        <dbReference type="PROSITE" id="PS50850"/>
    </source>
</evidence>
<gene>
    <name evidence="3" type="ORF">GCM10025751_46200</name>
</gene>
<feature type="domain" description="Major facilitator superfamily (MFS) profile" evidence="2">
    <location>
        <begin position="1"/>
        <end position="310"/>
    </location>
</feature>
<protein>
    <recommendedName>
        <fullName evidence="2">Major facilitator superfamily (MFS) profile domain-containing protein</fullName>
    </recommendedName>
</protein>
<keyword evidence="1" id="KW-1133">Transmembrane helix</keyword>
<name>A0AAV3UNS8_9EURY</name>
<keyword evidence="4" id="KW-1185">Reference proteome</keyword>
<feature type="transmembrane region" description="Helical" evidence="1">
    <location>
        <begin position="286"/>
        <end position="307"/>
    </location>
</feature>
<feature type="transmembrane region" description="Helical" evidence="1">
    <location>
        <begin position="59"/>
        <end position="82"/>
    </location>
</feature>
<feature type="transmembrane region" description="Helical" evidence="1">
    <location>
        <begin position="199"/>
        <end position="217"/>
    </location>
</feature>
<feature type="transmembrane region" description="Helical" evidence="1">
    <location>
        <begin position="14"/>
        <end position="39"/>
    </location>
</feature>
<dbReference type="Gene3D" id="1.20.1250.20">
    <property type="entry name" value="MFS general substrate transporter like domains"/>
    <property type="match status" value="2"/>
</dbReference>
<evidence type="ECO:0000256" key="1">
    <source>
        <dbReference type="SAM" id="Phobius"/>
    </source>
</evidence>
<feature type="transmembrane region" description="Helical" evidence="1">
    <location>
        <begin position="128"/>
        <end position="147"/>
    </location>
</feature>
<dbReference type="PROSITE" id="PS50850">
    <property type="entry name" value="MFS"/>
    <property type="match status" value="1"/>
</dbReference>
<dbReference type="PANTHER" id="PTHR23521">
    <property type="entry name" value="TRANSPORTER MFS SUPERFAMILY"/>
    <property type="match status" value="1"/>
</dbReference>
<feature type="transmembrane region" description="Helical" evidence="1">
    <location>
        <begin position="257"/>
        <end position="280"/>
    </location>
</feature>
<dbReference type="GO" id="GO:0005886">
    <property type="term" value="C:plasma membrane"/>
    <property type="evidence" value="ECO:0007669"/>
    <property type="project" value="TreeGrafter"/>
</dbReference>
<evidence type="ECO:0000313" key="4">
    <source>
        <dbReference type="Proteomes" id="UP001501729"/>
    </source>
</evidence>
<organism evidence="3 4">
    <name type="scientific">Haladaptatus pallidirubidus</name>
    <dbReference type="NCBI Taxonomy" id="1008152"/>
    <lineage>
        <taxon>Archaea</taxon>
        <taxon>Methanobacteriati</taxon>
        <taxon>Methanobacteriota</taxon>
        <taxon>Stenosarchaea group</taxon>
        <taxon>Halobacteria</taxon>
        <taxon>Halobacteriales</taxon>
        <taxon>Haladaptataceae</taxon>
        <taxon>Haladaptatus</taxon>
    </lineage>
</organism>
<accession>A0AAV3UNS8</accession>
<dbReference type="InterPro" id="IPR011701">
    <property type="entry name" value="MFS"/>
</dbReference>
<feature type="transmembrane region" description="Helical" evidence="1">
    <location>
        <begin position="88"/>
        <end position="107"/>
    </location>
</feature>
<dbReference type="Pfam" id="PF07690">
    <property type="entry name" value="MFS_1"/>
    <property type="match status" value="1"/>
</dbReference>
<dbReference type="Proteomes" id="UP001501729">
    <property type="component" value="Unassembled WGS sequence"/>
</dbReference>
<dbReference type="InterPro" id="IPR036259">
    <property type="entry name" value="MFS_trans_sf"/>
</dbReference>
<dbReference type="EMBL" id="BAABKX010000019">
    <property type="protein sequence ID" value="GAA5060734.1"/>
    <property type="molecule type" value="Genomic_DNA"/>
</dbReference>
<dbReference type="InterPro" id="IPR020846">
    <property type="entry name" value="MFS_dom"/>
</dbReference>
<dbReference type="PANTHER" id="PTHR23521:SF2">
    <property type="entry name" value="TRANSPORTER MFS SUPERFAMILY"/>
    <property type="match status" value="1"/>
</dbReference>
<keyword evidence="1" id="KW-0472">Membrane</keyword>
<reference evidence="3 4" key="1">
    <citation type="journal article" date="2019" name="Int. J. Syst. Evol. Microbiol.">
        <title>The Global Catalogue of Microorganisms (GCM) 10K type strain sequencing project: providing services to taxonomists for standard genome sequencing and annotation.</title>
        <authorList>
            <consortium name="The Broad Institute Genomics Platform"/>
            <consortium name="The Broad Institute Genome Sequencing Center for Infectious Disease"/>
            <person name="Wu L."/>
            <person name="Ma J."/>
        </authorList>
    </citation>
    <scope>NUCLEOTIDE SEQUENCE [LARGE SCALE GENOMIC DNA]</scope>
    <source>
        <strain evidence="3 4">JCM 17504</strain>
    </source>
</reference>
<comment type="caution">
    <text evidence="3">The sequence shown here is derived from an EMBL/GenBank/DDBJ whole genome shotgun (WGS) entry which is preliminary data.</text>
</comment>
<proteinExistence type="predicted"/>
<dbReference type="GO" id="GO:0022857">
    <property type="term" value="F:transmembrane transporter activity"/>
    <property type="evidence" value="ECO:0007669"/>
    <property type="project" value="InterPro"/>
</dbReference>
<dbReference type="AlphaFoldDB" id="A0AAV3UNS8"/>
<evidence type="ECO:0000313" key="3">
    <source>
        <dbReference type="EMBL" id="GAA5060734.1"/>
    </source>
</evidence>
<feature type="transmembrane region" description="Helical" evidence="1">
    <location>
        <begin position="223"/>
        <end position="245"/>
    </location>
</feature>